<dbReference type="STRING" id="1214117.LFLEISCH_08117"/>
<feature type="transmembrane region" description="Helical" evidence="9">
    <location>
        <begin position="303"/>
        <end position="321"/>
    </location>
</feature>
<dbReference type="EMBL" id="UAWT01000001">
    <property type="protein sequence ID" value="SQC64104.1"/>
    <property type="molecule type" value="Genomic_DNA"/>
</dbReference>
<proteinExistence type="inferred from homology"/>
<feature type="transmembrane region" description="Helical" evidence="9">
    <location>
        <begin position="71"/>
        <end position="96"/>
    </location>
</feature>
<dbReference type="PANTHER" id="PTHR42703:SF1">
    <property type="entry name" value="NA(+)_H(+) ANTIPORTER SUBUNIT D1"/>
    <property type="match status" value="1"/>
</dbReference>
<dbReference type="GO" id="GO:0005886">
    <property type="term" value="C:plasma membrane"/>
    <property type="evidence" value="ECO:0007669"/>
    <property type="project" value="UniProtKB-SubCell"/>
</dbReference>
<dbReference type="PRINTS" id="PR01437">
    <property type="entry name" value="NUOXDRDTASE4"/>
</dbReference>
<feature type="transmembrane region" description="Helical" evidence="9">
    <location>
        <begin position="244"/>
        <end position="267"/>
    </location>
</feature>
<evidence type="ECO:0000313" key="12">
    <source>
        <dbReference type="Proteomes" id="UP000250257"/>
    </source>
</evidence>
<dbReference type="Proteomes" id="UP000250257">
    <property type="component" value="Unassembled WGS sequence"/>
</dbReference>
<dbReference type="Pfam" id="PF00361">
    <property type="entry name" value="Proton_antipo_M"/>
    <property type="match status" value="1"/>
</dbReference>
<feature type="transmembrane region" description="Helical" evidence="9">
    <location>
        <begin position="108"/>
        <end position="127"/>
    </location>
</feature>
<dbReference type="InterPro" id="IPR003918">
    <property type="entry name" value="NADH_UbQ_OxRdtase"/>
</dbReference>
<comment type="subcellular location">
    <subcellularLocation>
        <location evidence="1">Cell membrane</location>
        <topology evidence="1">Multi-pass membrane protein</topology>
    </subcellularLocation>
    <subcellularLocation>
        <location evidence="8">Membrane</location>
        <topology evidence="8">Multi-pass membrane protein</topology>
    </subcellularLocation>
</comment>
<evidence type="ECO:0000313" key="11">
    <source>
        <dbReference type="EMBL" id="SQC64104.1"/>
    </source>
</evidence>
<evidence type="ECO:0000256" key="1">
    <source>
        <dbReference type="ARBA" id="ARBA00004651"/>
    </source>
</evidence>
<gene>
    <name evidence="11" type="primary">mnhD1</name>
    <name evidence="11" type="ORF">NCTC13940_00312</name>
</gene>
<protein>
    <submittedName>
        <fullName evidence="11">Mrp complex subunit D1</fullName>
    </submittedName>
</protein>
<keyword evidence="6 9" id="KW-1133">Transmembrane helix</keyword>
<feature type="transmembrane region" description="Helical" evidence="9">
    <location>
        <begin position="273"/>
        <end position="296"/>
    </location>
</feature>
<feature type="transmembrane region" description="Helical" evidence="9">
    <location>
        <begin position="409"/>
        <end position="429"/>
    </location>
</feature>
<dbReference type="GO" id="GO:0008137">
    <property type="term" value="F:NADH dehydrogenase (ubiquinone) activity"/>
    <property type="evidence" value="ECO:0007669"/>
    <property type="project" value="InterPro"/>
</dbReference>
<evidence type="ECO:0000256" key="5">
    <source>
        <dbReference type="ARBA" id="ARBA00022692"/>
    </source>
</evidence>
<keyword evidence="7 9" id="KW-0472">Membrane</keyword>
<evidence type="ECO:0000256" key="3">
    <source>
        <dbReference type="ARBA" id="ARBA00022449"/>
    </source>
</evidence>
<dbReference type="NCBIfam" id="NF005818">
    <property type="entry name" value="PRK07691.1"/>
    <property type="match status" value="1"/>
</dbReference>
<keyword evidence="5 8" id="KW-0812">Transmembrane</keyword>
<evidence type="ECO:0000256" key="2">
    <source>
        <dbReference type="ARBA" id="ARBA00005346"/>
    </source>
</evidence>
<keyword evidence="3" id="KW-0050">Antiport</keyword>
<comment type="similarity">
    <text evidence="2">Belongs to the CPA3 antiporters (TC 2.A.63) subunit D family.</text>
</comment>
<feature type="transmembrane region" description="Helical" evidence="9">
    <location>
        <begin position="341"/>
        <end position="359"/>
    </location>
</feature>
<evidence type="ECO:0000256" key="8">
    <source>
        <dbReference type="RuleBase" id="RU000320"/>
    </source>
</evidence>
<evidence type="ECO:0000256" key="9">
    <source>
        <dbReference type="SAM" id="Phobius"/>
    </source>
</evidence>
<dbReference type="InterPro" id="IPR050586">
    <property type="entry name" value="CPA3_Na-H_Antiporter_D"/>
</dbReference>
<keyword evidence="3" id="KW-0813">Transport</keyword>
<dbReference type="GO" id="GO:0015297">
    <property type="term" value="F:antiporter activity"/>
    <property type="evidence" value="ECO:0007669"/>
    <property type="project" value="UniProtKB-KW"/>
</dbReference>
<feature type="transmembrane region" description="Helical" evidence="9">
    <location>
        <begin position="205"/>
        <end position="232"/>
    </location>
</feature>
<accession>A0A2X3GYJ2</accession>
<evidence type="ECO:0000256" key="7">
    <source>
        <dbReference type="ARBA" id="ARBA00023136"/>
    </source>
</evidence>
<feature type="transmembrane region" description="Helical" evidence="9">
    <location>
        <begin position="6"/>
        <end position="23"/>
    </location>
</feature>
<dbReference type="InterPro" id="IPR001750">
    <property type="entry name" value="ND/Mrp_TM"/>
</dbReference>
<evidence type="ECO:0000256" key="6">
    <source>
        <dbReference type="ARBA" id="ARBA00022989"/>
    </source>
</evidence>
<dbReference type="GO" id="GO:0042773">
    <property type="term" value="P:ATP synthesis coupled electron transport"/>
    <property type="evidence" value="ECO:0007669"/>
    <property type="project" value="InterPro"/>
</dbReference>
<evidence type="ECO:0000256" key="4">
    <source>
        <dbReference type="ARBA" id="ARBA00022475"/>
    </source>
</evidence>
<organism evidence="11 12">
    <name type="scientific">Listeria fleischmannii subsp. fleischmannii</name>
    <dbReference type="NCBI Taxonomy" id="1671902"/>
    <lineage>
        <taxon>Bacteria</taxon>
        <taxon>Bacillati</taxon>
        <taxon>Bacillota</taxon>
        <taxon>Bacilli</taxon>
        <taxon>Bacillales</taxon>
        <taxon>Listeriaceae</taxon>
        <taxon>Listeria</taxon>
    </lineage>
</organism>
<feature type="transmembrane region" description="Helical" evidence="9">
    <location>
        <begin position="371"/>
        <end position="389"/>
    </location>
</feature>
<name>A0A2X3GYJ2_9LIST</name>
<feature type="domain" description="NADH:quinone oxidoreductase/Mrp antiporter transmembrane" evidence="10">
    <location>
        <begin position="129"/>
        <end position="419"/>
    </location>
</feature>
<feature type="transmembrane region" description="Helical" evidence="9">
    <location>
        <begin position="32"/>
        <end position="51"/>
    </location>
</feature>
<keyword evidence="4" id="KW-1003">Cell membrane</keyword>
<dbReference type="AlphaFoldDB" id="A0A2X3GYJ2"/>
<feature type="transmembrane region" description="Helical" evidence="9">
    <location>
        <begin position="163"/>
        <end position="185"/>
    </location>
</feature>
<sequence length="495" mass="54219">MMNNIILLPIFIPLIGAIILMLAPKKVTLQRTIALIMSFILVASDLFLLFYVKNHGITTLNIGNWRAPFGITIVADMLAALLVVTTSFVLTCVIIYSFYTIGKAREKFLYYPSVLFLIVGVNGSFLTGDIFNLFVFFEVMLMASYVLLVIGGTKIQLKATIKYLLINVVGSAFFVVAIGILYSMIGTLNMADISRKINALHGVDTGMISVAAVMFLFVFGLKAGLFPLYFWLPGSYFAPPMPVLALFGALLTKVGVYAIIRTYSLFFAKETTFAMPLLGVLALITIILGVIGVISYYDLKTIVIYNILIAIGVILFSVSIMTREAMTGAVYYLIHDMIIKSALFLIIGVIMAITGTSTVKKFSGLMTVKPTLGWSFFIAILAIAGIPPLSGFFGKLLMVEGAFSTGEMFGGIVILLSSLFVLMSLIKVFTRGFWGEKTGKFNLAIPYKKMMLPVIILLTCSVLYGIFSNAIYPFISDAVDPIIDPNLYINAVIKE</sequence>
<evidence type="ECO:0000259" key="10">
    <source>
        <dbReference type="Pfam" id="PF00361"/>
    </source>
</evidence>
<feature type="transmembrane region" description="Helical" evidence="9">
    <location>
        <begin position="133"/>
        <end position="151"/>
    </location>
</feature>
<feature type="transmembrane region" description="Helical" evidence="9">
    <location>
        <begin position="450"/>
        <end position="475"/>
    </location>
</feature>
<dbReference type="PANTHER" id="PTHR42703">
    <property type="entry name" value="NADH DEHYDROGENASE"/>
    <property type="match status" value="1"/>
</dbReference>
<reference evidence="11 12" key="1">
    <citation type="submission" date="2018-06" db="EMBL/GenBank/DDBJ databases">
        <authorList>
            <consortium name="Pathogen Informatics"/>
            <person name="Doyle S."/>
        </authorList>
    </citation>
    <scope>NUCLEOTIDE SEQUENCE [LARGE SCALE GENOMIC DNA]</scope>
    <source>
        <strain evidence="11 12">NCTC13940</strain>
    </source>
</reference>